<dbReference type="FunFam" id="3.90.850.10:FF:000002">
    <property type="entry name" value="2-hydroxyhepta-2,4-diene-1,7-dioate isomerase"/>
    <property type="match status" value="1"/>
</dbReference>
<dbReference type="GO" id="GO:0050163">
    <property type="term" value="F:oxaloacetate tautomerase activity"/>
    <property type="evidence" value="ECO:0007669"/>
    <property type="project" value="UniProtKB-ARBA"/>
</dbReference>
<organism evidence="6 7">
    <name type="scientific">Aspergillus ruber (strain CBS 135680)</name>
    <dbReference type="NCBI Taxonomy" id="1388766"/>
    <lineage>
        <taxon>Eukaryota</taxon>
        <taxon>Fungi</taxon>
        <taxon>Dikarya</taxon>
        <taxon>Ascomycota</taxon>
        <taxon>Pezizomycotina</taxon>
        <taxon>Eurotiomycetes</taxon>
        <taxon>Eurotiomycetidae</taxon>
        <taxon>Eurotiales</taxon>
        <taxon>Aspergillaceae</taxon>
        <taxon>Aspergillus</taxon>
        <taxon>Aspergillus subgen. Aspergillus</taxon>
    </lineage>
</organism>
<evidence type="ECO:0000256" key="2">
    <source>
        <dbReference type="ARBA" id="ARBA00022723"/>
    </source>
</evidence>
<gene>
    <name evidence="6" type="ORF">EURHEDRAFT_381928</name>
</gene>
<dbReference type="InterPro" id="IPR036663">
    <property type="entry name" value="Fumarylacetoacetase_C_sf"/>
</dbReference>
<dbReference type="Proteomes" id="UP000019804">
    <property type="component" value="Unassembled WGS sequence"/>
</dbReference>
<dbReference type="InterPro" id="IPR011234">
    <property type="entry name" value="Fumarylacetoacetase-like_C"/>
</dbReference>
<protein>
    <submittedName>
        <fullName evidence="6">Putative fumarylacetoacetate hydrolase</fullName>
    </submittedName>
</protein>
<feature type="region of interest" description="Disordered" evidence="3">
    <location>
        <begin position="563"/>
        <end position="601"/>
    </location>
</feature>
<dbReference type="Gene3D" id="3.40.50.1820">
    <property type="entry name" value="alpha/beta hydrolase"/>
    <property type="match status" value="1"/>
</dbReference>
<evidence type="ECO:0000313" key="7">
    <source>
        <dbReference type="Proteomes" id="UP000019804"/>
    </source>
</evidence>
<dbReference type="SUPFAM" id="SSF56529">
    <property type="entry name" value="FAH"/>
    <property type="match status" value="1"/>
</dbReference>
<comment type="similarity">
    <text evidence="1">Belongs to the FAH family.</text>
</comment>
<feature type="domain" description="Fumarylacetoacetase-like C-terminal" evidence="5">
    <location>
        <begin position="81"/>
        <end position="292"/>
    </location>
</feature>
<evidence type="ECO:0000256" key="3">
    <source>
        <dbReference type="SAM" id="MobiDB-lite"/>
    </source>
</evidence>
<keyword evidence="7" id="KW-1185">Reference proteome</keyword>
<dbReference type="STRING" id="1388766.A0A017S0F5"/>
<dbReference type="PANTHER" id="PTHR11820:SF7">
    <property type="entry name" value="ACYLPYRUVASE FAHD1, MITOCHONDRIAL"/>
    <property type="match status" value="1"/>
</dbReference>
<dbReference type="Gene3D" id="3.90.850.10">
    <property type="entry name" value="Fumarylacetoacetase-like, C-terminal domain"/>
    <property type="match status" value="1"/>
</dbReference>
<dbReference type="PANTHER" id="PTHR11820">
    <property type="entry name" value="ACYLPYRUVASE"/>
    <property type="match status" value="1"/>
</dbReference>
<evidence type="ECO:0000259" key="4">
    <source>
        <dbReference type="Pfam" id="PF00561"/>
    </source>
</evidence>
<dbReference type="Pfam" id="PF01557">
    <property type="entry name" value="FAA_hydrolase"/>
    <property type="match status" value="1"/>
</dbReference>
<keyword evidence="2" id="KW-0479">Metal-binding</keyword>
<proteinExistence type="inferred from homology"/>
<dbReference type="SUPFAM" id="SSF53474">
    <property type="entry name" value="alpha/beta-Hydrolases"/>
    <property type="match status" value="1"/>
</dbReference>
<dbReference type="RefSeq" id="XP_040634203.1">
    <property type="nucleotide sequence ID" value="XM_040779477.1"/>
</dbReference>
<feature type="domain" description="AB hydrolase-1" evidence="4">
    <location>
        <begin position="344"/>
        <end position="456"/>
    </location>
</feature>
<dbReference type="InterPro" id="IPR029058">
    <property type="entry name" value="AB_hydrolase_fold"/>
</dbReference>
<dbReference type="HOGENOM" id="CLU_436837_0_0_1"/>
<dbReference type="PRINTS" id="PR00111">
    <property type="entry name" value="ABHYDROLASE"/>
</dbReference>
<dbReference type="GO" id="GO:0018773">
    <property type="term" value="F:acetylpyruvate hydrolase activity"/>
    <property type="evidence" value="ECO:0007669"/>
    <property type="project" value="TreeGrafter"/>
</dbReference>
<reference evidence="7" key="1">
    <citation type="journal article" date="2014" name="Nat. Commun.">
        <title>Genomic adaptations of the halophilic Dead Sea filamentous fungus Eurotium rubrum.</title>
        <authorList>
            <person name="Kis-Papo T."/>
            <person name="Weig A.R."/>
            <person name="Riley R."/>
            <person name="Persoh D."/>
            <person name="Salamov A."/>
            <person name="Sun H."/>
            <person name="Lipzen A."/>
            <person name="Wasser S.P."/>
            <person name="Rambold G."/>
            <person name="Grigoriev I.V."/>
            <person name="Nevo E."/>
        </authorList>
    </citation>
    <scope>NUCLEOTIDE SEQUENCE [LARGE SCALE GENOMIC DNA]</scope>
    <source>
        <strain evidence="7">CBS 135680</strain>
    </source>
</reference>
<accession>A0A017S0F5</accession>
<dbReference type="OrthoDB" id="194468at2759"/>
<dbReference type="GeneID" id="63694601"/>
<evidence type="ECO:0000313" key="6">
    <source>
        <dbReference type="EMBL" id="EYE90513.1"/>
    </source>
</evidence>
<sequence length="660" mass="70764">MANALTNYAAYIDPITKASRIGHLDLATSTITPLSFRSGTSVTDLYQVIAAGEANIATYPGQDIRPLSSVKLLPPISGRDILAVGKNYSEHAREFNSSGFDASDKNDQPTHPVIFTKRATSIIGHEDPILLHPEFTSTPDYEGEIGVIIGKPGFRISEEQAMEHIWGYTIINDMTARERQRDHKQFFLGKSPDTFCPMGPIAVPKEALPEDLIVQTHVNGEKRQEASIKELIFSIPTLVASISAGQTLQAGDVLATGTPYGVGFGFRPMKFLQPGDEVCISVSGLGMLKNSIASLDTVNYTTESVKNDQSIIPVSNAKAPAGSGLHRINGKDLFYQHVGHKDGPPVIFIHGLGASSTYYTPLISKLEQSHSLHLLDLEGHGLSPTSALNELTIASYAEDIHQTLQFASINTPVTLVAHSMGCLIAAHLALHRPEQVSKLILLGPPPSPLPEPASQATYARASLVREKGMISVVDAIIQAGLSAQVRANNPLTVTAVRLSLLGQDVEGYAKGCMALAASAKETLDFSKIKCSVIIITGEEDKVGSVEVCERYVGQVDDGRVDVLKDPTSSGPSPGCPPQTGPQQEPTAPLEANSNFADPEKSGKYAGGPGVCMIVRYKDTSVGPYDEVIWMPGYFEVPGTRRKHARIAGIYVSRVESVLNG</sequence>
<dbReference type="GO" id="GO:0046872">
    <property type="term" value="F:metal ion binding"/>
    <property type="evidence" value="ECO:0007669"/>
    <property type="project" value="UniProtKB-KW"/>
</dbReference>
<dbReference type="Pfam" id="PF00561">
    <property type="entry name" value="Abhydrolase_1"/>
    <property type="match status" value="1"/>
</dbReference>
<dbReference type="GO" id="GO:0006107">
    <property type="term" value="P:oxaloacetate metabolic process"/>
    <property type="evidence" value="ECO:0007669"/>
    <property type="project" value="UniProtKB-ARBA"/>
</dbReference>
<name>A0A017S0F5_ASPRC</name>
<evidence type="ECO:0000256" key="1">
    <source>
        <dbReference type="ARBA" id="ARBA00010211"/>
    </source>
</evidence>
<keyword evidence="6" id="KW-0378">Hydrolase</keyword>
<dbReference type="InterPro" id="IPR000073">
    <property type="entry name" value="AB_hydrolase_1"/>
</dbReference>
<dbReference type="EMBL" id="KK088458">
    <property type="protein sequence ID" value="EYE90513.1"/>
    <property type="molecule type" value="Genomic_DNA"/>
</dbReference>
<evidence type="ECO:0000259" key="5">
    <source>
        <dbReference type="Pfam" id="PF01557"/>
    </source>
</evidence>
<dbReference type="AlphaFoldDB" id="A0A017S0F5"/>